<sequence>MRRRQCPNGYTLIELLVVIGIIATLLGLLLPAVQKVRAATARLQCQNNQKQLALALHNYHDRRGQLPPGLSVKSEGARLPFLGWEARILPDIEQANLWRQVEEAFDSDPDPLKFYGHVPHHRLLGKPVLLFNCPSDPRLPGPKPGMFGLIAFTSYLGVEGRNQDTKDGMLFRDSAVRMIDVTDGTSNTLMLGERPPAADLRYGWWYRGWGQSQDGSLEMLLGASERNVVGEGCPAGPFSFAPGRFDNQCDVFHFWSLHSGGANFVFGDGSVRFLSYSAEPVISALTTRAGGEVVTVPE</sequence>
<proteinExistence type="predicted"/>
<evidence type="ECO:0000259" key="1">
    <source>
        <dbReference type="Pfam" id="PF07596"/>
    </source>
</evidence>
<dbReference type="RefSeq" id="WP_210662116.1">
    <property type="nucleotide sequence ID" value="NZ_JAGKQQ010000001.1"/>
</dbReference>
<dbReference type="NCBIfam" id="TIGR02532">
    <property type="entry name" value="IV_pilin_GFxxxE"/>
    <property type="match status" value="1"/>
</dbReference>
<accession>A0ABS5BYV1</accession>
<dbReference type="PANTHER" id="PTHR30093:SF2">
    <property type="entry name" value="TYPE II SECRETION SYSTEM PROTEIN H"/>
    <property type="match status" value="1"/>
</dbReference>
<keyword evidence="3" id="KW-1185">Reference proteome</keyword>
<organism evidence="2 3">
    <name type="scientific">Gemmata palustris</name>
    <dbReference type="NCBI Taxonomy" id="2822762"/>
    <lineage>
        <taxon>Bacteria</taxon>
        <taxon>Pseudomonadati</taxon>
        <taxon>Planctomycetota</taxon>
        <taxon>Planctomycetia</taxon>
        <taxon>Gemmatales</taxon>
        <taxon>Gemmataceae</taxon>
        <taxon>Gemmata</taxon>
    </lineage>
</organism>
<evidence type="ECO:0000313" key="3">
    <source>
        <dbReference type="Proteomes" id="UP000676565"/>
    </source>
</evidence>
<comment type="caution">
    <text evidence="2">The sequence shown here is derived from an EMBL/GenBank/DDBJ whole genome shotgun (WGS) entry which is preliminary data.</text>
</comment>
<dbReference type="InterPro" id="IPR045584">
    <property type="entry name" value="Pilin-like"/>
</dbReference>
<dbReference type="InterPro" id="IPR012902">
    <property type="entry name" value="N_methyl_site"/>
</dbReference>
<dbReference type="EMBL" id="JAGKQQ010000001">
    <property type="protein sequence ID" value="MBP3958430.1"/>
    <property type="molecule type" value="Genomic_DNA"/>
</dbReference>
<dbReference type="SUPFAM" id="SSF54523">
    <property type="entry name" value="Pili subunits"/>
    <property type="match status" value="1"/>
</dbReference>
<gene>
    <name evidence="2" type="ORF">J8F10_24545</name>
</gene>
<reference evidence="2 3" key="1">
    <citation type="submission" date="2021-04" db="EMBL/GenBank/DDBJ databases">
        <authorList>
            <person name="Ivanova A."/>
        </authorList>
    </citation>
    <scope>NUCLEOTIDE SEQUENCE [LARGE SCALE GENOMIC DNA]</scope>
    <source>
        <strain evidence="2 3">G18</strain>
    </source>
</reference>
<protein>
    <submittedName>
        <fullName evidence="2">DUF1559 domain-containing protein</fullName>
    </submittedName>
</protein>
<dbReference type="Pfam" id="PF07596">
    <property type="entry name" value="SBP_bac_10"/>
    <property type="match status" value="1"/>
</dbReference>
<name>A0ABS5BYV1_9BACT</name>
<dbReference type="NCBIfam" id="TIGR04294">
    <property type="entry name" value="pre_pil_HX9DG"/>
    <property type="match status" value="1"/>
</dbReference>
<feature type="domain" description="DUF1559" evidence="1">
    <location>
        <begin position="34"/>
        <end position="279"/>
    </location>
</feature>
<evidence type="ECO:0000313" key="2">
    <source>
        <dbReference type="EMBL" id="MBP3958430.1"/>
    </source>
</evidence>
<dbReference type="PANTHER" id="PTHR30093">
    <property type="entry name" value="GENERAL SECRETION PATHWAY PROTEIN G"/>
    <property type="match status" value="1"/>
</dbReference>
<dbReference type="Gene3D" id="3.30.700.10">
    <property type="entry name" value="Glycoprotein, Type 4 Pilin"/>
    <property type="match status" value="1"/>
</dbReference>
<dbReference type="Proteomes" id="UP000676565">
    <property type="component" value="Unassembled WGS sequence"/>
</dbReference>
<dbReference type="InterPro" id="IPR027558">
    <property type="entry name" value="Pre_pil_HX9DG_C"/>
</dbReference>
<dbReference type="InterPro" id="IPR011453">
    <property type="entry name" value="DUF1559"/>
</dbReference>
<dbReference type="Pfam" id="PF07963">
    <property type="entry name" value="N_methyl"/>
    <property type="match status" value="1"/>
</dbReference>